<evidence type="ECO:0000259" key="1">
    <source>
        <dbReference type="Pfam" id="PF07848"/>
    </source>
</evidence>
<evidence type="ECO:0000313" key="5">
    <source>
        <dbReference type="Proteomes" id="UP000214603"/>
    </source>
</evidence>
<accession>A0A225MX17</accession>
<dbReference type="Pfam" id="PF07848">
    <property type="entry name" value="PaaX"/>
    <property type="match status" value="1"/>
</dbReference>
<proteinExistence type="predicted"/>
<dbReference type="PANTHER" id="PTHR30319">
    <property type="entry name" value="PHENYLACETIC ACID REGULATOR-RELATED TRANSCRIPTIONAL REPRESSOR"/>
    <property type="match status" value="1"/>
</dbReference>
<feature type="domain" description="Transcriptional repressor PaaX-like central Cas2-like" evidence="3">
    <location>
        <begin position="108"/>
        <end position="189"/>
    </location>
</feature>
<evidence type="ECO:0000259" key="2">
    <source>
        <dbReference type="Pfam" id="PF08223"/>
    </source>
</evidence>
<dbReference type="Gene3D" id="1.20.58.1460">
    <property type="match status" value="1"/>
</dbReference>
<reference evidence="5" key="1">
    <citation type="submission" date="2017-06" db="EMBL/GenBank/DDBJ databases">
        <title>Herbaspirillum phytohormonus sp. nov., isolated from the root nodule of Robinia pseudoacacia in lead-zinc mine.</title>
        <authorList>
            <person name="Fan M."/>
            <person name="Lin Y."/>
        </authorList>
    </citation>
    <scope>NUCLEOTIDE SEQUENCE [LARGE SCALE GENOMIC DNA]</scope>
    <source>
        <strain evidence="5">SC-089</strain>
    </source>
</reference>
<dbReference type="EMBL" id="NJIH01000002">
    <property type="protein sequence ID" value="OWT65775.1"/>
    <property type="molecule type" value="Genomic_DNA"/>
</dbReference>
<name>A0A225MX17_9BURK</name>
<dbReference type="RefSeq" id="WP_088601925.1">
    <property type="nucleotide sequence ID" value="NZ_NJIH01000002.1"/>
</dbReference>
<dbReference type="NCBIfam" id="TIGR02277">
    <property type="entry name" value="PaaX_trns_reg"/>
    <property type="match status" value="1"/>
</dbReference>
<feature type="domain" description="Transcriptional repressor PaaX-like N-terminal" evidence="1">
    <location>
        <begin position="22"/>
        <end position="90"/>
    </location>
</feature>
<organism evidence="4 5">
    <name type="scientific">Candidimonas nitroreducens</name>
    <dbReference type="NCBI Taxonomy" id="683354"/>
    <lineage>
        <taxon>Bacteria</taxon>
        <taxon>Pseudomonadati</taxon>
        <taxon>Pseudomonadota</taxon>
        <taxon>Betaproteobacteria</taxon>
        <taxon>Burkholderiales</taxon>
        <taxon>Alcaligenaceae</taxon>
        <taxon>Candidimonas</taxon>
    </lineage>
</organism>
<dbReference type="InterPro" id="IPR036388">
    <property type="entry name" value="WH-like_DNA-bd_sf"/>
</dbReference>
<dbReference type="AlphaFoldDB" id="A0A225MX17"/>
<dbReference type="InterPro" id="IPR012906">
    <property type="entry name" value="PaaX-like_N"/>
</dbReference>
<dbReference type="Gene3D" id="1.10.10.10">
    <property type="entry name" value="Winged helix-like DNA-binding domain superfamily/Winged helix DNA-binding domain"/>
    <property type="match status" value="1"/>
</dbReference>
<protein>
    <submittedName>
        <fullName evidence="4">Phenylacetic acid degradation operon negative regulatory protein PaaX</fullName>
    </submittedName>
</protein>
<evidence type="ECO:0000259" key="3">
    <source>
        <dbReference type="Pfam" id="PF20803"/>
    </source>
</evidence>
<dbReference type="PANTHER" id="PTHR30319:SF1">
    <property type="entry name" value="TRANSCRIPTIONAL REPRESSOR PAAX"/>
    <property type="match status" value="1"/>
</dbReference>
<dbReference type="Pfam" id="PF20803">
    <property type="entry name" value="PaaX_M"/>
    <property type="match status" value="1"/>
</dbReference>
<evidence type="ECO:0000313" key="4">
    <source>
        <dbReference type="EMBL" id="OWT65775.1"/>
    </source>
</evidence>
<dbReference type="Proteomes" id="UP000214603">
    <property type="component" value="Unassembled WGS sequence"/>
</dbReference>
<keyword evidence="5" id="KW-1185">Reference proteome</keyword>
<dbReference type="InterPro" id="IPR011965">
    <property type="entry name" value="PaaX_trns_reg"/>
</dbReference>
<dbReference type="Pfam" id="PF08223">
    <property type="entry name" value="PaaX_C"/>
    <property type="match status" value="1"/>
</dbReference>
<feature type="domain" description="Transcriptional repressor PaaX-like C-terminal" evidence="2">
    <location>
        <begin position="197"/>
        <end position="283"/>
    </location>
</feature>
<sequence>MPQASSTLPSLLHALLERDPPRAKSLSVTLLGDAIGPHGGSIWLSDLIELVTPLGINERLLRTSVFRLVAQDWLQSERHGRRSLYRLSQSGLAQTQGASERIYSGPREDWDGHWTLVVLPRFGNSSLDGRGQLRRELIWAGFAAIAPGVFALPRNQAARARKVLDNVGIRDKALILDASDLGLDQESSLAGLVPQCWNLDEVAQHYRNFSATFAPLLRAAGRNAPPGLAFALRALTLHEWRRIVLHDPQLPAQMLPAAWPGVAARELCGELYWTVFERAEEHLVAVISRDPSHYSELDPQVYQRFASHSPDGARRPAAA</sequence>
<dbReference type="Gene3D" id="3.30.70.2650">
    <property type="match status" value="1"/>
</dbReference>
<dbReference type="PIRSF" id="PIRSF020623">
    <property type="entry name" value="PaaX"/>
    <property type="match status" value="1"/>
</dbReference>
<dbReference type="InterPro" id="IPR013225">
    <property type="entry name" value="PaaX_C"/>
</dbReference>
<gene>
    <name evidence="4" type="primary">paaX</name>
    <name evidence="4" type="ORF">CEY11_03335</name>
</gene>
<dbReference type="GO" id="GO:0006351">
    <property type="term" value="P:DNA-templated transcription"/>
    <property type="evidence" value="ECO:0007669"/>
    <property type="project" value="InterPro"/>
</dbReference>
<dbReference type="OrthoDB" id="2270427at2"/>
<comment type="caution">
    <text evidence="4">The sequence shown here is derived from an EMBL/GenBank/DDBJ whole genome shotgun (WGS) entry which is preliminary data.</text>
</comment>
<dbReference type="InterPro" id="IPR048846">
    <property type="entry name" value="PaaX-like_central"/>
</dbReference>